<sequence>MVPTPQGQWEIDPTANGNIFRYTFGIQTLLNVFGGGHMILFAEHSLSQLVSEPSDMNPAALATMQQCGALMFAFNTPPVLAIPNIRRAIDSRGSVYYLLDSGGSEFSPDPMLYTCCILLPPFLWRLYVLFRKPHWLGRYRESRKEN</sequence>
<keyword evidence="1" id="KW-1133">Transmembrane helix</keyword>
<reference evidence="2 3" key="1">
    <citation type="journal article" date="2016" name="Nat. Commun.">
        <title>Ectomycorrhizal ecology is imprinted in the genome of the dominant symbiotic fungus Cenococcum geophilum.</title>
        <authorList>
            <consortium name="DOE Joint Genome Institute"/>
            <person name="Peter M."/>
            <person name="Kohler A."/>
            <person name="Ohm R.A."/>
            <person name="Kuo A."/>
            <person name="Krutzmann J."/>
            <person name="Morin E."/>
            <person name="Arend M."/>
            <person name="Barry K.W."/>
            <person name="Binder M."/>
            <person name="Choi C."/>
            <person name="Clum A."/>
            <person name="Copeland A."/>
            <person name="Grisel N."/>
            <person name="Haridas S."/>
            <person name="Kipfer T."/>
            <person name="LaButti K."/>
            <person name="Lindquist E."/>
            <person name="Lipzen A."/>
            <person name="Maire R."/>
            <person name="Meier B."/>
            <person name="Mihaltcheva S."/>
            <person name="Molinier V."/>
            <person name="Murat C."/>
            <person name="Poggeler S."/>
            <person name="Quandt C.A."/>
            <person name="Sperisen C."/>
            <person name="Tritt A."/>
            <person name="Tisserant E."/>
            <person name="Crous P.W."/>
            <person name="Henrissat B."/>
            <person name="Nehls U."/>
            <person name="Egli S."/>
            <person name="Spatafora J.W."/>
            <person name="Grigoriev I.V."/>
            <person name="Martin F.M."/>
        </authorList>
    </citation>
    <scope>NUCLEOTIDE SEQUENCE [LARGE SCALE GENOMIC DNA]</scope>
    <source>
        <strain evidence="2 3">CBS 459.81</strain>
    </source>
</reference>
<gene>
    <name evidence="2" type="ORF">K432DRAFT_414796</name>
</gene>
<dbReference type="AlphaFoldDB" id="A0A8E2EFV9"/>
<feature type="transmembrane region" description="Helical" evidence="1">
    <location>
        <begin position="111"/>
        <end position="130"/>
    </location>
</feature>
<organism evidence="2 3">
    <name type="scientific">Lepidopterella palustris CBS 459.81</name>
    <dbReference type="NCBI Taxonomy" id="1314670"/>
    <lineage>
        <taxon>Eukaryota</taxon>
        <taxon>Fungi</taxon>
        <taxon>Dikarya</taxon>
        <taxon>Ascomycota</taxon>
        <taxon>Pezizomycotina</taxon>
        <taxon>Dothideomycetes</taxon>
        <taxon>Pleosporomycetidae</taxon>
        <taxon>Mytilinidiales</taxon>
        <taxon>Argynnaceae</taxon>
        <taxon>Lepidopterella</taxon>
    </lineage>
</organism>
<evidence type="ECO:0000313" key="3">
    <source>
        <dbReference type="Proteomes" id="UP000250266"/>
    </source>
</evidence>
<protein>
    <submittedName>
        <fullName evidence="2">Uncharacterized protein</fullName>
    </submittedName>
</protein>
<evidence type="ECO:0000313" key="2">
    <source>
        <dbReference type="EMBL" id="OCK83272.1"/>
    </source>
</evidence>
<dbReference type="OrthoDB" id="2563633at2759"/>
<proteinExistence type="predicted"/>
<accession>A0A8E2EFV9</accession>
<keyword evidence="1" id="KW-0472">Membrane</keyword>
<dbReference type="EMBL" id="KV744865">
    <property type="protein sequence ID" value="OCK83272.1"/>
    <property type="molecule type" value="Genomic_DNA"/>
</dbReference>
<keyword evidence="1" id="KW-0812">Transmembrane</keyword>
<name>A0A8E2EFV9_9PEZI</name>
<evidence type="ECO:0000256" key="1">
    <source>
        <dbReference type="SAM" id="Phobius"/>
    </source>
</evidence>
<keyword evidence="3" id="KW-1185">Reference proteome</keyword>
<dbReference type="Proteomes" id="UP000250266">
    <property type="component" value="Unassembled WGS sequence"/>
</dbReference>